<protein>
    <submittedName>
        <fullName evidence="1">Uncharacterized protein</fullName>
    </submittedName>
</protein>
<evidence type="ECO:0000313" key="1">
    <source>
        <dbReference type="EMBL" id="PWE23287.1"/>
    </source>
</evidence>
<organism evidence="1 2">
    <name type="scientific">Aliarcobacter skirrowii</name>
    <dbReference type="NCBI Taxonomy" id="28200"/>
    <lineage>
        <taxon>Bacteria</taxon>
        <taxon>Pseudomonadati</taxon>
        <taxon>Campylobacterota</taxon>
        <taxon>Epsilonproteobacteria</taxon>
        <taxon>Campylobacterales</taxon>
        <taxon>Arcobacteraceae</taxon>
        <taxon>Aliarcobacter</taxon>
    </lineage>
</organism>
<evidence type="ECO:0000313" key="2">
    <source>
        <dbReference type="Proteomes" id="UP000245014"/>
    </source>
</evidence>
<name>A0A2U2C2M9_9BACT</name>
<comment type="caution">
    <text evidence="1">The sequence shown here is derived from an EMBL/GenBank/DDBJ whole genome shotgun (WGS) entry which is preliminary data.</text>
</comment>
<dbReference type="Proteomes" id="UP000245014">
    <property type="component" value="Unassembled WGS sequence"/>
</dbReference>
<accession>A0A2U2C2M9</accession>
<dbReference type="GeneID" id="60359240"/>
<dbReference type="AlphaFoldDB" id="A0A2U2C2M9"/>
<dbReference type="STRING" id="28200.GCA_001572935_00682"/>
<dbReference type="RefSeq" id="WP_066162536.1">
    <property type="nucleotide sequence ID" value="NZ_CP034309.1"/>
</dbReference>
<proteinExistence type="predicted"/>
<reference evidence="1 2" key="1">
    <citation type="submission" date="2018-05" db="EMBL/GenBank/DDBJ databases">
        <title>Antimicrobial susceptibility testing and genomic analysis of Arcobacter skirrowii strains and one Arcobacter butzleri isolated from German poultry farms.</title>
        <authorList>
            <person name="Haenel I."/>
            <person name="Hotzel H."/>
            <person name="Tomaso H."/>
            <person name="Busch A."/>
        </authorList>
    </citation>
    <scope>NUCLEOTIDE SEQUENCE [LARGE SCALE GENOMIC DNA]</scope>
    <source>
        <strain evidence="2">v</strain>
    </source>
</reference>
<dbReference type="EMBL" id="QEYI01000001">
    <property type="protein sequence ID" value="PWE23287.1"/>
    <property type="molecule type" value="Genomic_DNA"/>
</dbReference>
<gene>
    <name evidence="1" type="ORF">DF188_01020</name>
</gene>
<dbReference type="KEGG" id="ask:EI285_01805"/>
<sequence length="66" mass="7696">MKRLVVVFLILLITLCAVVYLFFLEKNINLKDEKKEEVVEKKVDTTPKNSTIKEKREAIKEAFGIK</sequence>